<dbReference type="Pfam" id="PF00431">
    <property type="entry name" value="CUB"/>
    <property type="match status" value="1"/>
</dbReference>
<evidence type="ECO:0000313" key="6">
    <source>
        <dbReference type="EMBL" id="TRW22770.1"/>
    </source>
</evidence>
<dbReference type="GO" id="GO:0006508">
    <property type="term" value="P:proteolysis"/>
    <property type="evidence" value="ECO:0007669"/>
    <property type="project" value="InterPro"/>
</dbReference>
<dbReference type="SMART" id="SM00042">
    <property type="entry name" value="CUB"/>
    <property type="match status" value="1"/>
</dbReference>
<dbReference type="AlphaFoldDB" id="A0A552UX90"/>
<dbReference type="InterPro" id="IPR003961">
    <property type="entry name" value="FN3_dom"/>
</dbReference>
<accession>A0A552UX90</accession>
<name>A0A552UX90_9FLAO</name>
<comment type="caution">
    <text evidence="6">The sequence shown here is derived from an EMBL/GenBank/DDBJ whole genome shotgun (WGS) entry which is preliminary data.</text>
</comment>
<feature type="domain" description="CUB" evidence="3">
    <location>
        <begin position="511"/>
        <end position="636"/>
    </location>
</feature>
<dbReference type="InterPro" id="IPR001590">
    <property type="entry name" value="Peptidase_M12B"/>
</dbReference>
<dbReference type="PROSITE" id="PS50853">
    <property type="entry name" value="FN3"/>
    <property type="match status" value="1"/>
</dbReference>
<dbReference type="Gene3D" id="3.40.390.10">
    <property type="entry name" value="Collagenase (Catalytic Domain)"/>
    <property type="match status" value="1"/>
</dbReference>
<evidence type="ECO:0000313" key="7">
    <source>
        <dbReference type="Proteomes" id="UP000320643"/>
    </source>
</evidence>
<keyword evidence="2" id="KW-1015">Disulfide bond</keyword>
<organism evidence="6 7">
    <name type="scientific">Flavobacterium zepuense</name>
    <dbReference type="NCBI Taxonomy" id="2593302"/>
    <lineage>
        <taxon>Bacteria</taxon>
        <taxon>Pseudomonadati</taxon>
        <taxon>Bacteroidota</taxon>
        <taxon>Flavobacteriia</taxon>
        <taxon>Flavobacteriales</taxon>
        <taxon>Flavobacteriaceae</taxon>
        <taxon>Flavobacterium</taxon>
    </lineage>
</organism>
<dbReference type="OrthoDB" id="1182309at2"/>
<keyword evidence="1" id="KW-0732">Signal</keyword>
<evidence type="ECO:0000259" key="5">
    <source>
        <dbReference type="PROSITE" id="PS50853"/>
    </source>
</evidence>
<dbReference type="SMART" id="SM00060">
    <property type="entry name" value="FN3"/>
    <property type="match status" value="1"/>
</dbReference>
<dbReference type="InterPro" id="IPR026444">
    <property type="entry name" value="Secre_tail"/>
</dbReference>
<dbReference type="InterPro" id="IPR000859">
    <property type="entry name" value="CUB_dom"/>
</dbReference>
<dbReference type="SUPFAM" id="SSF49265">
    <property type="entry name" value="Fibronectin type III"/>
    <property type="match status" value="1"/>
</dbReference>
<dbReference type="PROSITE" id="PS50215">
    <property type="entry name" value="ADAM_MEPRO"/>
    <property type="match status" value="1"/>
</dbReference>
<feature type="domain" description="Peptidase M12B" evidence="4">
    <location>
        <begin position="213"/>
        <end position="401"/>
    </location>
</feature>
<evidence type="ECO:0000256" key="1">
    <source>
        <dbReference type="ARBA" id="ARBA00022729"/>
    </source>
</evidence>
<dbReference type="SUPFAM" id="SSF55486">
    <property type="entry name" value="Metalloproteases ('zincins'), catalytic domain"/>
    <property type="match status" value="1"/>
</dbReference>
<dbReference type="NCBIfam" id="TIGR04183">
    <property type="entry name" value="Por_Secre_tail"/>
    <property type="match status" value="1"/>
</dbReference>
<evidence type="ECO:0000259" key="4">
    <source>
        <dbReference type="PROSITE" id="PS50215"/>
    </source>
</evidence>
<evidence type="ECO:0000259" key="3">
    <source>
        <dbReference type="PROSITE" id="PS01180"/>
    </source>
</evidence>
<dbReference type="Pfam" id="PF13688">
    <property type="entry name" value="Reprolysin_5"/>
    <property type="match status" value="1"/>
</dbReference>
<reference evidence="6 7" key="1">
    <citation type="submission" date="2019-07" db="EMBL/GenBank/DDBJ databases">
        <title>Flavobacterium sp. nov., isolated from glacier ice.</title>
        <authorList>
            <person name="Liu Q."/>
            <person name="Xin Y.-H."/>
        </authorList>
    </citation>
    <scope>NUCLEOTIDE SEQUENCE [LARGE SCALE GENOMIC DNA]</scope>
    <source>
        <strain evidence="6 7">ZT4R6</strain>
    </source>
</reference>
<dbReference type="Gene3D" id="2.60.40.10">
    <property type="entry name" value="Immunoglobulins"/>
    <property type="match status" value="1"/>
</dbReference>
<dbReference type="Gene3D" id="2.60.120.290">
    <property type="entry name" value="Spermadhesin, CUB domain"/>
    <property type="match status" value="1"/>
</dbReference>
<dbReference type="PANTHER" id="PTHR11905">
    <property type="entry name" value="ADAM A DISINTEGRIN AND METALLOPROTEASE DOMAIN"/>
    <property type="match status" value="1"/>
</dbReference>
<dbReference type="PANTHER" id="PTHR11905:SF159">
    <property type="entry name" value="ADAM METALLOPROTEASE"/>
    <property type="match status" value="1"/>
</dbReference>
<dbReference type="Pfam" id="PF00041">
    <property type="entry name" value="fn3"/>
    <property type="match status" value="1"/>
</dbReference>
<keyword evidence="7" id="KW-1185">Reference proteome</keyword>
<dbReference type="PROSITE" id="PS01180">
    <property type="entry name" value="CUB"/>
    <property type="match status" value="1"/>
</dbReference>
<gene>
    <name evidence="6" type="ORF">FMM05_16055</name>
</gene>
<evidence type="ECO:0000256" key="2">
    <source>
        <dbReference type="ARBA" id="ARBA00023157"/>
    </source>
</evidence>
<dbReference type="SUPFAM" id="SSF49854">
    <property type="entry name" value="Spermadhesin, CUB domain"/>
    <property type="match status" value="1"/>
</dbReference>
<dbReference type="Pfam" id="PF18962">
    <property type="entry name" value="Por_Secre_tail"/>
    <property type="match status" value="1"/>
</dbReference>
<protein>
    <submittedName>
        <fullName evidence="6">T9SS type A sorting domain-containing protein</fullName>
    </submittedName>
</protein>
<dbReference type="InterPro" id="IPR035914">
    <property type="entry name" value="Sperma_CUB_dom_sf"/>
</dbReference>
<dbReference type="RefSeq" id="WP_143374419.1">
    <property type="nucleotide sequence ID" value="NZ_VJVZ01000011.1"/>
</dbReference>
<feature type="domain" description="Fibronectin type-III" evidence="5">
    <location>
        <begin position="444"/>
        <end position="529"/>
    </location>
</feature>
<dbReference type="InterPro" id="IPR036116">
    <property type="entry name" value="FN3_sf"/>
</dbReference>
<proteinExistence type="predicted"/>
<sequence length="719" mass="77879">MKNFTLLVALLSIISSFGQQKVAARVEALVKAKTVFRKFTPFTVANNPDAATLTKVVDKATFATLNASVTKDIATNKYTNIELEVPYNNSAVTVQLYRLEVQAKGFHVDTDKQKNIAYTGGAYYRGIIKGNSSSLVSFSFFDNEVNGIISGGTLNNLVIGKLQKQGNVSDYIIYSDAQLNILNDFTCGVTDTKQLPDVNGNAHKNGAGTLSDHCVTIYFEMDYDLFLQNNADTTTASNWITSVFNNVQTLYANDGITTAIKSVYIWTEQDPYFGSSSADYLEQFFYARPVFDGDLGQLISIDEGGLGGVAIDIGGLCSDTNVSYSDVNFEYQTVPVFSWTVEVITHELGHLMGSPHTHGCYWNGNGTAIDGCGTQAGYVEGGCDIGPIPSPEVQGTIMSYCHLVSGIGINFANGFGPQPAARILNHVESSLCLSTDCINTCINTVTGFNITNTTTTSATLTWDDETSGPWQIGYALPDNAITNWQEVNTNSFTINNLLPNTYYTFGIRPFCDVGMEPQIQNLIFATGADWCSGAQFTDTGADYNYSTNEHLIRVIKPVNPQQDIIVTFNSFETEEDYDFLYVYDGTGVDAPLIGAYSGDIIPGPFTSTAADGALTFEFTSDTNLTGAGWGATVSCTLGLNENTFTNLEYYPNPAHSSVTITSPEGITGITVYNIAGQLLLDKAVNATTAEADIVAFANGIYIFKVINGTKESHFRIVKH</sequence>
<dbReference type="Proteomes" id="UP000320643">
    <property type="component" value="Unassembled WGS sequence"/>
</dbReference>
<dbReference type="EMBL" id="VJVZ01000011">
    <property type="protein sequence ID" value="TRW22770.1"/>
    <property type="molecule type" value="Genomic_DNA"/>
</dbReference>
<dbReference type="InterPro" id="IPR013783">
    <property type="entry name" value="Ig-like_fold"/>
</dbReference>
<dbReference type="GO" id="GO:0004222">
    <property type="term" value="F:metalloendopeptidase activity"/>
    <property type="evidence" value="ECO:0007669"/>
    <property type="project" value="InterPro"/>
</dbReference>
<dbReference type="InterPro" id="IPR024079">
    <property type="entry name" value="MetalloPept_cat_dom_sf"/>
</dbReference>
<dbReference type="CDD" id="cd00041">
    <property type="entry name" value="CUB"/>
    <property type="match status" value="1"/>
</dbReference>